<protein>
    <recommendedName>
        <fullName evidence="2">histidine kinase</fullName>
        <ecNumber evidence="2">2.7.13.3</ecNumber>
    </recommendedName>
</protein>
<evidence type="ECO:0000256" key="7">
    <source>
        <dbReference type="ARBA" id="ARBA00022840"/>
    </source>
</evidence>
<dbReference type="Pfam" id="PF07568">
    <property type="entry name" value="HisKA_2"/>
    <property type="match status" value="1"/>
</dbReference>
<comment type="caution">
    <text evidence="10">The sequence shown here is derived from an EMBL/GenBank/DDBJ whole genome shotgun (WGS) entry which is preliminary data.</text>
</comment>
<evidence type="ECO:0000256" key="8">
    <source>
        <dbReference type="SAM" id="Phobius"/>
    </source>
</evidence>
<evidence type="ECO:0000259" key="9">
    <source>
        <dbReference type="PROSITE" id="PS50885"/>
    </source>
</evidence>
<evidence type="ECO:0000256" key="6">
    <source>
        <dbReference type="ARBA" id="ARBA00022777"/>
    </source>
</evidence>
<reference evidence="10" key="2">
    <citation type="submission" date="2020-09" db="EMBL/GenBank/DDBJ databases">
        <authorList>
            <person name="Sun Q."/>
            <person name="Sedlacek I."/>
        </authorList>
    </citation>
    <scope>NUCLEOTIDE SEQUENCE</scope>
    <source>
        <strain evidence="10">CCM 7684</strain>
    </source>
</reference>
<dbReference type="EC" id="2.7.13.3" evidence="2"/>
<keyword evidence="6" id="KW-0418">Kinase</keyword>
<dbReference type="CDD" id="cd06225">
    <property type="entry name" value="HAMP"/>
    <property type="match status" value="1"/>
</dbReference>
<keyword evidence="8" id="KW-1133">Transmembrane helix</keyword>
<keyword evidence="3" id="KW-0597">Phosphoprotein</keyword>
<keyword evidence="5" id="KW-0547">Nucleotide-binding</keyword>
<keyword evidence="8" id="KW-0812">Transmembrane</keyword>
<name>A0A8J3E0A2_9RHOB</name>
<organism evidence="10 11">
    <name type="scientific">Agaricicola taiwanensis</name>
    <dbReference type="NCBI Taxonomy" id="591372"/>
    <lineage>
        <taxon>Bacteria</taxon>
        <taxon>Pseudomonadati</taxon>
        <taxon>Pseudomonadota</taxon>
        <taxon>Alphaproteobacteria</taxon>
        <taxon>Rhodobacterales</taxon>
        <taxon>Paracoccaceae</taxon>
        <taxon>Agaricicola</taxon>
    </lineage>
</organism>
<dbReference type="GO" id="GO:0007165">
    <property type="term" value="P:signal transduction"/>
    <property type="evidence" value="ECO:0007669"/>
    <property type="project" value="InterPro"/>
</dbReference>
<evidence type="ECO:0000256" key="3">
    <source>
        <dbReference type="ARBA" id="ARBA00022553"/>
    </source>
</evidence>
<evidence type="ECO:0000256" key="1">
    <source>
        <dbReference type="ARBA" id="ARBA00000085"/>
    </source>
</evidence>
<accession>A0A8J3E0A2</accession>
<dbReference type="AlphaFoldDB" id="A0A8J3E0A2"/>
<dbReference type="GO" id="GO:0016020">
    <property type="term" value="C:membrane"/>
    <property type="evidence" value="ECO:0007669"/>
    <property type="project" value="InterPro"/>
</dbReference>
<dbReference type="PROSITE" id="PS50885">
    <property type="entry name" value="HAMP"/>
    <property type="match status" value="1"/>
</dbReference>
<dbReference type="Proteomes" id="UP000602745">
    <property type="component" value="Unassembled WGS sequence"/>
</dbReference>
<evidence type="ECO:0000256" key="5">
    <source>
        <dbReference type="ARBA" id="ARBA00022741"/>
    </source>
</evidence>
<dbReference type="PANTHER" id="PTHR41523">
    <property type="entry name" value="TWO-COMPONENT SYSTEM SENSOR PROTEIN"/>
    <property type="match status" value="1"/>
</dbReference>
<keyword evidence="11" id="KW-1185">Reference proteome</keyword>
<gene>
    <name evidence="10" type="ORF">GCM10007276_29630</name>
</gene>
<feature type="domain" description="HAMP" evidence="9">
    <location>
        <begin position="292"/>
        <end position="346"/>
    </location>
</feature>
<dbReference type="InterPro" id="IPR003660">
    <property type="entry name" value="HAMP_dom"/>
</dbReference>
<evidence type="ECO:0000313" key="11">
    <source>
        <dbReference type="Proteomes" id="UP000602745"/>
    </source>
</evidence>
<sequence>MLKSVKSRIVALLALANLPAVFFAVAAGAWGYGEARDLQRLNVEQAADVLAARTAEVLGVARGIIATLSLDPGLAAGGPACEARLEAAIANSDSYMGAFLGQENGTLICSAGVVPEQQGGRTSLFEAVEQSDDSNPVVFLAETTSAESRRIIAARRVMMADGSTSLLALVIDRAAFEALFGEALPRPRAGAILTASGQTLATDLATQGTDWQPADGRFELNGAPGGFTAFGEDKQLRYYVAAAIPATTAYILVARPESVMSVQDNRQIITAIGVPLAMIAFGMMAVLLGLDHLILAWIRRLRIAAFDYAAGHYDTRVARLDEAPSEIADLGDAFNTMANEVTDRSNALEQAVADKDRILRELHHRVKNNFQMIASLLALQRRELPADVRPLLRVPEDRVLAMAAAHKASYATGEIGHVEVFDLLSDVALQIRQSFGARAPKITVDTATPEERRIAVDLDRAVPLGLLVSELISAGLAQTPDEDLAIAISRMSDGRSGFSVCIMGRGINDALPRTALPGRLVTAYIAQLRAKLDAGTANTLCLEVPEPTAG</sequence>
<proteinExistence type="predicted"/>
<dbReference type="Gene3D" id="6.10.340.10">
    <property type="match status" value="1"/>
</dbReference>
<dbReference type="RefSeq" id="WP_188410586.1">
    <property type="nucleotide sequence ID" value="NZ_BMCP01000004.1"/>
</dbReference>
<keyword evidence="8" id="KW-0472">Membrane</keyword>
<keyword evidence="7" id="KW-0067">ATP-binding</keyword>
<dbReference type="PANTHER" id="PTHR41523:SF8">
    <property type="entry name" value="ETHYLENE RESPONSE SENSOR PROTEIN"/>
    <property type="match status" value="1"/>
</dbReference>
<comment type="catalytic activity">
    <reaction evidence="1">
        <text>ATP + protein L-histidine = ADP + protein N-phospho-L-histidine.</text>
        <dbReference type="EC" id="2.7.13.3"/>
    </reaction>
</comment>
<dbReference type="SMART" id="SM00304">
    <property type="entry name" value="HAMP"/>
    <property type="match status" value="1"/>
</dbReference>
<keyword evidence="4" id="KW-0808">Transferase</keyword>
<dbReference type="GO" id="GO:0005524">
    <property type="term" value="F:ATP binding"/>
    <property type="evidence" value="ECO:0007669"/>
    <property type="project" value="UniProtKB-KW"/>
</dbReference>
<dbReference type="EMBL" id="BMCP01000004">
    <property type="protein sequence ID" value="GGE50619.1"/>
    <property type="molecule type" value="Genomic_DNA"/>
</dbReference>
<evidence type="ECO:0000256" key="4">
    <source>
        <dbReference type="ARBA" id="ARBA00022679"/>
    </source>
</evidence>
<feature type="transmembrane region" description="Helical" evidence="8">
    <location>
        <begin position="268"/>
        <end position="290"/>
    </location>
</feature>
<evidence type="ECO:0000313" key="10">
    <source>
        <dbReference type="EMBL" id="GGE50619.1"/>
    </source>
</evidence>
<dbReference type="InterPro" id="IPR011495">
    <property type="entry name" value="Sig_transdc_His_kin_sub2_dim/P"/>
</dbReference>
<dbReference type="GO" id="GO:0004673">
    <property type="term" value="F:protein histidine kinase activity"/>
    <property type="evidence" value="ECO:0007669"/>
    <property type="project" value="UniProtKB-EC"/>
</dbReference>
<evidence type="ECO:0000256" key="2">
    <source>
        <dbReference type="ARBA" id="ARBA00012438"/>
    </source>
</evidence>
<reference evidence="10" key="1">
    <citation type="journal article" date="2014" name="Int. J. Syst. Evol. Microbiol.">
        <title>Complete genome sequence of Corynebacterium casei LMG S-19264T (=DSM 44701T), isolated from a smear-ripened cheese.</title>
        <authorList>
            <consortium name="US DOE Joint Genome Institute (JGI-PGF)"/>
            <person name="Walter F."/>
            <person name="Albersmeier A."/>
            <person name="Kalinowski J."/>
            <person name="Ruckert C."/>
        </authorList>
    </citation>
    <scope>NUCLEOTIDE SEQUENCE</scope>
    <source>
        <strain evidence="10">CCM 7684</strain>
    </source>
</reference>